<dbReference type="Gene3D" id="3.40.525.10">
    <property type="entry name" value="CRAL-TRIO lipid binding domain"/>
    <property type="match status" value="1"/>
</dbReference>
<protein>
    <submittedName>
        <fullName evidence="4">CRAL-TRIO domain-containing protein</fullName>
    </submittedName>
</protein>
<sequence length="98" mass="11271">MGARWPATQVHGVVILIDLTGFSWRQAVHMVRPSFLRQAARFLQASTPVRVKAVHIYNEPGIFSTVYTALRPFLKQKMVDRVSLYAVFLLFVRIYPSH</sequence>
<evidence type="ECO:0000313" key="3">
    <source>
        <dbReference type="Proteomes" id="UP000272942"/>
    </source>
</evidence>
<evidence type="ECO:0000313" key="2">
    <source>
        <dbReference type="EMBL" id="VDP89866.1"/>
    </source>
</evidence>
<evidence type="ECO:0000259" key="1">
    <source>
        <dbReference type="PROSITE" id="PS50191"/>
    </source>
</evidence>
<dbReference type="AlphaFoldDB" id="A0A183B059"/>
<dbReference type="PANTHER" id="PTHR10174">
    <property type="entry name" value="ALPHA-TOCOPHEROL TRANSFER PROTEIN-RELATED"/>
    <property type="match status" value="1"/>
</dbReference>
<dbReference type="CDD" id="cd00170">
    <property type="entry name" value="SEC14"/>
    <property type="match status" value="1"/>
</dbReference>
<dbReference type="EMBL" id="UZAN01053214">
    <property type="protein sequence ID" value="VDP89866.1"/>
    <property type="molecule type" value="Genomic_DNA"/>
</dbReference>
<keyword evidence="3" id="KW-1185">Reference proteome</keyword>
<dbReference type="WBParaSite" id="ECPE_0001263001-mRNA-1">
    <property type="protein sequence ID" value="ECPE_0001263001-mRNA-1"/>
    <property type="gene ID" value="ECPE_0001263001"/>
</dbReference>
<dbReference type="PANTHER" id="PTHR10174:SF130">
    <property type="entry name" value="ALPHA-TOCOPHEROL TRANSFER PROTEIN-LIKE"/>
    <property type="match status" value="1"/>
</dbReference>
<dbReference type="PROSITE" id="PS50191">
    <property type="entry name" value="CRAL_TRIO"/>
    <property type="match status" value="1"/>
</dbReference>
<dbReference type="GO" id="GO:0016020">
    <property type="term" value="C:membrane"/>
    <property type="evidence" value="ECO:0007669"/>
    <property type="project" value="TreeGrafter"/>
</dbReference>
<feature type="domain" description="CRAL-TRIO" evidence="1">
    <location>
        <begin position="1"/>
        <end position="98"/>
    </location>
</feature>
<evidence type="ECO:0000313" key="4">
    <source>
        <dbReference type="WBParaSite" id="ECPE_0001263001-mRNA-1"/>
    </source>
</evidence>
<dbReference type="InterPro" id="IPR036865">
    <property type="entry name" value="CRAL-TRIO_dom_sf"/>
</dbReference>
<proteinExistence type="predicted"/>
<organism evidence="4">
    <name type="scientific">Echinostoma caproni</name>
    <dbReference type="NCBI Taxonomy" id="27848"/>
    <lineage>
        <taxon>Eukaryota</taxon>
        <taxon>Metazoa</taxon>
        <taxon>Spiralia</taxon>
        <taxon>Lophotrochozoa</taxon>
        <taxon>Platyhelminthes</taxon>
        <taxon>Trematoda</taxon>
        <taxon>Digenea</taxon>
        <taxon>Plagiorchiida</taxon>
        <taxon>Echinostomata</taxon>
        <taxon>Echinostomatoidea</taxon>
        <taxon>Echinostomatidae</taxon>
        <taxon>Echinostoma</taxon>
    </lineage>
</organism>
<dbReference type="Proteomes" id="UP000272942">
    <property type="component" value="Unassembled WGS sequence"/>
</dbReference>
<accession>A0A183B059</accession>
<dbReference type="SUPFAM" id="SSF52087">
    <property type="entry name" value="CRAL/TRIO domain"/>
    <property type="match status" value="1"/>
</dbReference>
<dbReference type="OrthoDB" id="75724at2759"/>
<dbReference type="Pfam" id="PF00650">
    <property type="entry name" value="CRAL_TRIO"/>
    <property type="match status" value="1"/>
</dbReference>
<gene>
    <name evidence="2" type="ORF">ECPE_LOCUS12594</name>
</gene>
<reference evidence="4" key="1">
    <citation type="submission" date="2016-06" db="UniProtKB">
        <authorList>
            <consortium name="WormBaseParasite"/>
        </authorList>
    </citation>
    <scope>IDENTIFICATION</scope>
</reference>
<reference evidence="2 3" key="2">
    <citation type="submission" date="2018-11" db="EMBL/GenBank/DDBJ databases">
        <authorList>
            <consortium name="Pathogen Informatics"/>
        </authorList>
    </citation>
    <scope>NUCLEOTIDE SEQUENCE [LARGE SCALE GENOMIC DNA]</scope>
    <source>
        <strain evidence="2 3">Egypt</strain>
    </source>
</reference>
<dbReference type="GO" id="GO:1902936">
    <property type="term" value="F:phosphatidylinositol bisphosphate binding"/>
    <property type="evidence" value="ECO:0007669"/>
    <property type="project" value="TreeGrafter"/>
</dbReference>
<name>A0A183B059_9TREM</name>
<dbReference type="PRINTS" id="PR00180">
    <property type="entry name" value="CRETINALDHBP"/>
</dbReference>
<dbReference type="InterPro" id="IPR001251">
    <property type="entry name" value="CRAL-TRIO_dom"/>
</dbReference>